<keyword evidence="3 6" id="KW-0812">Transmembrane</keyword>
<proteinExistence type="predicted"/>
<dbReference type="RefSeq" id="WP_190431890.1">
    <property type="nucleotide sequence ID" value="NZ_JAMPKM010000001.1"/>
</dbReference>
<gene>
    <name evidence="7" type="ORF">NC998_03505</name>
</gene>
<evidence type="ECO:0000256" key="6">
    <source>
        <dbReference type="SAM" id="Phobius"/>
    </source>
</evidence>
<dbReference type="PIRSF" id="PIRSF035875">
    <property type="entry name" value="RNase_BN"/>
    <property type="match status" value="1"/>
</dbReference>
<comment type="caution">
    <text evidence="7">The sequence shown here is derived from an EMBL/GenBank/DDBJ whole genome shotgun (WGS) entry which is preliminary data.</text>
</comment>
<keyword evidence="4 6" id="KW-1133">Transmembrane helix</keyword>
<evidence type="ECO:0000256" key="1">
    <source>
        <dbReference type="ARBA" id="ARBA00004651"/>
    </source>
</evidence>
<dbReference type="NCBIfam" id="TIGR00765">
    <property type="entry name" value="yihY_not_rbn"/>
    <property type="match status" value="1"/>
</dbReference>
<accession>A0ABV0J305</accession>
<feature type="transmembrane region" description="Helical" evidence="6">
    <location>
        <begin position="220"/>
        <end position="242"/>
    </location>
</feature>
<dbReference type="Pfam" id="PF03631">
    <property type="entry name" value="Virul_fac_BrkB"/>
    <property type="match status" value="1"/>
</dbReference>
<dbReference type="InterPro" id="IPR017039">
    <property type="entry name" value="Virul_fac_BrkB"/>
</dbReference>
<dbReference type="PANTHER" id="PTHR30213">
    <property type="entry name" value="INNER MEMBRANE PROTEIN YHJD"/>
    <property type="match status" value="1"/>
</dbReference>
<protein>
    <submittedName>
        <fullName evidence="7">YihY/virulence factor BrkB family protein</fullName>
    </submittedName>
</protein>
<feature type="transmembrane region" description="Helical" evidence="6">
    <location>
        <begin position="100"/>
        <end position="123"/>
    </location>
</feature>
<keyword evidence="8" id="KW-1185">Reference proteome</keyword>
<name>A0ABV0J305_9CYAN</name>
<keyword evidence="2" id="KW-1003">Cell membrane</keyword>
<feature type="transmembrane region" description="Helical" evidence="6">
    <location>
        <begin position="143"/>
        <end position="169"/>
    </location>
</feature>
<evidence type="ECO:0000256" key="3">
    <source>
        <dbReference type="ARBA" id="ARBA00022692"/>
    </source>
</evidence>
<feature type="transmembrane region" description="Helical" evidence="6">
    <location>
        <begin position="37"/>
        <end position="59"/>
    </location>
</feature>
<dbReference type="PANTHER" id="PTHR30213:SF0">
    <property type="entry name" value="UPF0761 MEMBRANE PROTEIN YIHY"/>
    <property type="match status" value="1"/>
</dbReference>
<organism evidence="7 8">
    <name type="scientific">Trichocoleus desertorum GB2-A4</name>
    <dbReference type="NCBI Taxonomy" id="2933944"/>
    <lineage>
        <taxon>Bacteria</taxon>
        <taxon>Bacillati</taxon>
        <taxon>Cyanobacteriota</taxon>
        <taxon>Cyanophyceae</taxon>
        <taxon>Leptolyngbyales</taxon>
        <taxon>Trichocoleusaceae</taxon>
        <taxon>Trichocoleus</taxon>
    </lineage>
</organism>
<comment type="subcellular location">
    <subcellularLocation>
        <location evidence="1">Cell membrane</location>
        <topology evidence="1">Multi-pass membrane protein</topology>
    </subcellularLocation>
</comment>
<evidence type="ECO:0000313" key="8">
    <source>
        <dbReference type="Proteomes" id="UP001464891"/>
    </source>
</evidence>
<evidence type="ECO:0000313" key="7">
    <source>
        <dbReference type="EMBL" id="MEP0816160.1"/>
    </source>
</evidence>
<dbReference type="EMBL" id="JAMPKM010000001">
    <property type="protein sequence ID" value="MEP0816160.1"/>
    <property type="molecule type" value="Genomic_DNA"/>
</dbReference>
<feature type="transmembrane region" description="Helical" evidence="6">
    <location>
        <begin position="254"/>
        <end position="274"/>
    </location>
</feature>
<evidence type="ECO:0000256" key="5">
    <source>
        <dbReference type="ARBA" id="ARBA00023136"/>
    </source>
</evidence>
<evidence type="ECO:0000256" key="2">
    <source>
        <dbReference type="ARBA" id="ARBA00022475"/>
    </source>
</evidence>
<reference evidence="7 8" key="1">
    <citation type="submission" date="2022-04" db="EMBL/GenBank/DDBJ databases">
        <title>Positive selection, recombination, and allopatry shape intraspecific diversity of widespread and dominant cyanobacteria.</title>
        <authorList>
            <person name="Wei J."/>
            <person name="Shu W."/>
            <person name="Hu C."/>
        </authorList>
    </citation>
    <scope>NUCLEOTIDE SEQUENCE [LARGE SCALE GENOMIC DNA]</scope>
    <source>
        <strain evidence="7 8">GB2-A4</strain>
    </source>
</reference>
<evidence type="ECO:0000256" key="4">
    <source>
        <dbReference type="ARBA" id="ARBA00022989"/>
    </source>
</evidence>
<feature type="transmembrane region" description="Helical" evidence="6">
    <location>
        <begin position="189"/>
        <end position="208"/>
    </location>
</feature>
<sequence length="316" mass="34793">MLSARFFRFFQHLNWKTIKEVIDSAGKQRLPGLSAEMAYNAMLGLFPAILAVLTAIGLFESLQGTLQRLASQLSQVAPEEVQILIQNFVRGISQTRNRSLFSLSFIAAIWASSGALSAAMTAFDHIQQVPPEQTRPFWKAKLVSVALTVGTILLLLMASFLMFISDLIVKHVASQSGFLGSGLLSTWRLLSWPLALGIVSAAFAFIYRYGPSQWKIGTPIMPGAVLAAVFWAILSSLFRYYVSHFGDFNRAYGAIGAVIVLLLWLYLSSLVLLIGNQLNVTVGAAMRQQHRQNVIQAIKLSRSLQPSDNPTTDSQK</sequence>
<keyword evidence="5 6" id="KW-0472">Membrane</keyword>
<dbReference type="Proteomes" id="UP001464891">
    <property type="component" value="Unassembled WGS sequence"/>
</dbReference>